<keyword evidence="2" id="KW-0119">Carbohydrate metabolism</keyword>
<gene>
    <name evidence="2" type="primary">anmK</name>
    <name evidence="3" type="ordered locus">Cyast_0163</name>
</gene>
<dbReference type="AlphaFoldDB" id="K9YGR0"/>
<dbReference type="InterPro" id="IPR005338">
    <property type="entry name" value="Anhydro_N_Ac-Mur_kinase"/>
</dbReference>
<dbReference type="UniPathway" id="UPA00343"/>
<protein>
    <recommendedName>
        <fullName evidence="2">Anhydro-N-acetylmuramic acid kinase</fullName>
        <ecNumber evidence="2">2.7.1.170</ecNumber>
    </recommendedName>
    <alternativeName>
        <fullName evidence="2">AnhMurNAc kinase</fullName>
    </alternativeName>
</protein>
<dbReference type="PANTHER" id="PTHR30605:SF0">
    <property type="entry name" value="ANHYDRO-N-ACETYLMURAMIC ACID KINASE"/>
    <property type="match status" value="1"/>
</dbReference>
<proteinExistence type="inferred from homology"/>
<name>K9YGR0_CYASC</name>
<dbReference type="Pfam" id="PF03702">
    <property type="entry name" value="AnmK"/>
    <property type="match status" value="1"/>
</dbReference>
<dbReference type="Gene3D" id="3.30.420.40">
    <property type="match status" value="2"/>
</dbReference>
<evidence type="ECO:0000313" key="3">
    <source>
        <dbReference type="EMBL" id="AFZ46146.1"/>
    </source>
</evidence>
<dbReference type="PANTHER" id="PTHR30605">
    <property type="entry name" value="ANHYDRO-N-ACETYLMURAMIC ACID KINASE"/>
    <property type="match status" value="1"/>
</dbReference>
<comment type="function">
    <text evidence="2">Catalyzes the specific phosphorylation of 1,6-anhydro-N-acetylmuramic acid (anhMurNAc) with the simultaneous cleavage of the 1,6-anhydro ring, generating MurNAc-6-P. Is required for the utilization of anhMurNAc either imported from the medium or derived from its own cell wall murein, and thus plays a role in cell wall recycling.</text>
</comment>
<dbReference type="Proteomes" id="UP000010483">
    <property type="component" value="Chromosome"/>
</dbReference>
<evidence type="ECO:0000256" key="1">
    <source>
        <dbReference type="ARBA" id="ARBA00022777"/>
    </source>
</evidence>
<dbReference type="NCBIfam" id="NF007148">
    <property type="entry name" value="PRK09585.3-2"/>
    <property type="match status" value="1"/>
</dbReference>
<dbReference type="GO" id="GO:0097175">
    <property type="term" value="P:1,6-anhydro-N-acetyl-beta-muramic acid catabolic process"/>
    <property type="evidence" value="ECO:0007669"/>
    <property type="project" value="UniProtKB-UniRule"/>
</dbReference>
<dbReference type="GO" id="GO:0005524">
    <property type="term" value="F:ATP binding"/>
    <property type="evidence" value="ECO:0007669"/>
    <property type="project" value="UniProtKB-UniRule"/>
</dbReference>
<organism evidence="3 4">
    <name type="scientific">Cyanobacterium stanieri (strain ATCC 29140 / PCC 7202)</name>
    <dbReference type="NCBI Taxonomy" id="292563"/>
    <lineage>
        <taxon>Bacteria</taxon>
        <taxon>Bacillati</taxon>
        <taxon>Cyanobacteriota</taxon>
        <taxon>Cyanophyceae</taxon>
        <taxon>Oscillatoriophycideae</taxon>
        <taxon>Chroococcales</taxon>
        <taxon>Geminocystaceae</taxon>
        <taxon>Cyanobacterium</taxon>
    </lineage>
</organism>
<reference evidence="4" key="1">
    <citation type="journal article" date="2013" name="Proc. Natl. Acad. Sci. U.S.A.">
        <title>Improving the coverage of the cyanobacterial phylum using diversity-driven genome sequencing.</title>
        <authorList>
            <person name="Shih P.M."/>
            <person name="Wu D."/>
            <person name="Latifi A."/>
            <person name="Axen S.D."/>
            <person name="Fewer D.P."/>
            <person name="Talla E."/>
            <person name="Calteau A."/>
            <person name="Cai F."/>
            <person name="Tandeau de Marsac N."/>
            <person name="Rippka R."/>
            <person name="Herdman M."/>
            <person name="Sivonen K."/>
            <person name="Coursin T."/>
            <person name="Laurent T."/>
            <person name="Goodwin L."/>
            <person name="Nolan M."/>
            <person name="Davenport K.W."/>
            <person name="Han C.S."/>
            <person name="Rubin E.M."/>
            <person name="Eisen J.A."/>
            <person name="Woyke T."/>
            <person name="Gugger M."/>
            <person name="Kerfeld C.A."/>
        </authorList>
    </citation>
    <scope>NUCLEOTIDE SEQUENCE [LARGE SCALE GENOMIC DNA]</scope>
    <source>
        <strain evidence="4">ATCC 29140 / PCC 7202</strain>
    </source>
</reference>
<keyword evidence="2" id="KW-0067">ATP-binding</keyword>
<dbReference type="GO" id="GO:0006040">
    <property type="term" value="P:amino sugar metabolic process"/>
    <property type="evidence" value="ECO:0007669"/>
    <property type="project" value="InterPro"/>
</dbReference>
<comment type="pathway">
    <text evidence="2">Amino-sugar metabolism; 1,6-anhydro-N-acetylmuramate degradation.</text>
</comment>
<dbReference type="STRING" id="292563.Cyast_0163"/>
<dbReference type="UniPathway" id="UPA00544"/>
<comment type="similarity">
    <text evidence="2">Belongs to the anhydro-N-acetylmuramic acid kinase family.</text>
</comment>
<dbReference type="GO" id="GO:0016301">
    <property type="term" value="F:kinase activity"/>
    <property type="evidence" value="ECO:0007669"/>
    <property type="project" value="UniProtKB-KW"/>
</dbReference>
<dbReference type="eggNOG" id="COG2377">
    <property type="taxonomic scope" value="Bacteria"/>
</dbReference>
<evidence type="ECO:0000313" key="4">
    <source>
        <dbReference type="Proteomes" id="UP000010483"/>
    </source>
</evidence>
<dbReference type="PATRIC" id="fig|292563.3.peg.171"/>
<comment type="catalytic activity">
    <reaction evidence="2">
        <text>1,6-anhydro-N-acetyl-beta-muramate + ATP + H2O = N-acetyl-D-muramate 6-phosphate + ADP + H(+)</text>
        <dbReference type="Rhea" id="RHEA:24952"/>
        <dbReference type="ChEBI" id="CHEBI:15377"/>
        <dbReference type="ChEBI" id="CHEBI:15378"/>
        <dbReference type="ChEBI" id="CHEBI:30616"/>
        <dbReference type="ChEBI" id="CHEBI:58690"/>
        <dbReference type="ChEBI" id="CHEBI:58722"/>
        <dbReference type="ChEBI" id="CHEBI:456216"/>
        <dbReference type="EC" id="2.7.1.170"/>
    </reaction>
</comment>
<feature type="binding site" evidence="2">
    <location>
        <begin position="9"/>
        <end position="16"/>
    </location>
    <ligand>
        <name>ATP</name>
        <dbReference type="ChEBI" id="CHEBI:30616"/>
    </ligand>
</feature>
<dbReference type="GO" id="GO:0009254">
    <property type="term" value="P:peptidoglycan turnover"/>
    <property type="evidence" value="ECO:0007669"/>
    <property type="project" value="UniProtKB-UniRule"/>
</dbReference>
<keyword evidence="1 2" id="KW-0418">Kinase</keyword>
<dbReference type="GO" id="GO:0016773">
    <property type="term" value="F:phosphotransferase activity, alcohol group as acceptor"/>
    <property type="evidence" value="ECO:0007669"/>
    <property type="project" value="UniProtKB-UniRule"/>
</dbReference>
<sequence>MIVVGLMSGTSVDGIDAAVVDIKGDGLDLDINLLAGQTFPYPDDLRSQILAVCEGASISMEDLAKLDGAIASCFANATMNVIPENLKVDLIGSHGQTVFHQPAHEHQLGYSLQLGRGDLIAHLTKIKTVNNFRQADIAMGGHGAPLVSKIDLCLFSHPKHHRCLQNIGGIGNLTYLPPTHQPQWQEKIMGWDTGPGNALLDLAVQKFTDNQKTFDFNGEWSRQGKPCMSLVKTWLKQDFFSQKPPKSTGRELFGHLYLEQCLKDAQPFNLSEADFLATLTELTASSIAYNYKKFLPTLPHDLILGGGGSSNSYLKERLQANLPTVTLLTTDDFNISTEFKEAIAFAILAYWRVNSFAGNLPVVTGARQETLLGEIHCPQN</sequence>
<dbReference type="InterPro" id="IPR043129">
    <property type="entry name" value="ATPase_NBD"/>
</dbReference>
<keyword evidence="2" id="KW-0547">Nucleotide-binding</keyword>
<evidence type="ECO:0000256" key="2">
    <source>
        <dbReference type="HAMAP-Rule" id="MF_01270"/>
    </source>
</evidence>
<dbReference type="CDD" id="cd24050">
    <property type="entry name" value="ASKHA_NBD_ANMK"/>
    <property type="match status" value="1"/>
</dbReference>
<dbReference type="EMBL" id="CP003940">
    <property type="protein sequence ID" value="AFZ46146.1"/>
    <property type="molecule type" value="Genomic_DNA"/>
</dbReference>
<dbReference type="HOGENOM" id="CLU_038782_1_0_3"/>
<accession>K9YGR0</accession>
<keyword evidence="2" id="KW-0808">Transferase</keyword>
<dbReference type="NCBIfam" id="NF007143">
    <property type="entry name" value="PRK09585.2-2"/>
    <property type="match status" value="1"/>
</dbReference>
<dbReference type="KEGG" id="csn:Cyast_0163"/>
<keyword evidence="4" id="KW-1185">Reference proteome</keyword>
<dbReference type="EC" id="2.7.1.170" evidence="2"/>
<dbReference type="HAMAP" id="MF_01270">
    <property type="entry name" value="AnhMurNAc_kinase"/>
    <property type="match status" value="1"/>
</dbReference>
<comment type="pathway">
    <text evidence="2">Cell wall biogenesis; peptidoglycan recycling.</text>
</comment>
<dbReference type="SUPFAM" id="SSF53067">
    <property type="entry name" value="Actin-like ATPase domain"/>
    <property type="match status" value="1"/>
</dbReference>